<gene>
    <name evidence="2" type="ordered locus">EBL_c20990</name>
</gene>
<sequence length="357" mass="40941">MKTAWNSLHLGVTHFLLFYIAIFLVTPGETPLYPMVIWSGMIIFSGLIVQFYLNKTIRNKSAGRLRKNHKKTQKIALISALLFLISCVSFKLSNYISIMIPGVLMFMTAISIICTIIYHIKSIDNKEKTIATRVKLVVKYSWIIVSLISYYLARSLTSNSWDIHFDSTSNKLTTVVTALIIIFIFYYAIYFIFIALLYFVTLHKKNIKKKTSVDSNHSISIFAPLFIIGYISFIAFNVQTLNVIKFGFGFSIKYDTRDTFFCSDRYMLLNKHPDARFMFISEGNYRALIPHNDDYYVSRLTCTKSEPFYSLISVVEKKDIILAALKARSEVFSSDVKAIISGDAHHFRKFSVSDTSS</sequence>
<dbReference type="EMBL" id="CP001560">
    <property type="protein sequence ID" value="AFJ47190.1"/>
    <property type="molecule type" value="Genomic_DNA"/>
</dbReference>
<feature type="transmembrane region" description="Helical" evidence="1">
    <location>
        <begin position="32"/>
        <end position="53"/>
    </location>
</feature>
<feature type="transmembrane region" description="Helical" evidence="1">
    <location>
        <begin position="221"/>
        <end position="238"/>
    </location>
</feature>
<reference evidence="2 3" key="1">
    <citation type="journal article" date="2012" name="J. Bacteriol.">
        <title>Complete genome sequence of the B12-producing Shimwellia blattae strain DSM 4481, isolated from a cockroach.</title>
        <authorList>
            <person name="Brzuszkiewicz E."/>
            <person name="Waschkowitz T."/>
            <person name="Wiezer A."/>
            <person name="Daniel R."/>
        </authorList>
    </citation>
    <scope>NUCLEOTIDE SEQUENCE [LARGE SCALE GENOMIC DNA]</scope>
    <source>
        <strain evidence="3">ATCC 29907 / DSM 4481 / JCM 1650 / NBRC 105725 / CDC 9005-74</strain>
    </source>
</reference>
<protein>
    <submittedName>
        <fullName evidence="2">Uncharacterized protein</fullName>
    </submittedName>
</protein>
<dbReference type="PATRIC" id="fig|630626.3.peg.2035"/>
<proteinExistence type="predicted"/>
<feature type="transmembrane region" description="Helical" evidence="1">
    <location>
        <begin position="132"/>
        <end position="152"/>
    </location>
</feature>
<dbReference type="eggNOG" id="ENOG502Z8VA">
    <property type="taxonomic scope" value="Bacteria"/>
</dbReference>
<dbReference type="OrthoDB" id="6631584at2"/>
<keyword evidence="1" id="KW-0472">Membrane</keyword>
<dbReference type="HOGENOM" id="CLU_066434_0_0_6"/>
<evidence type="ECO:0000313" key="2">
    <source>
        <dbReference type="EMBL" id="AFJ47190.1"/>
    </source>
</evidence>
<keyword evidence="1" id="KW-1133">Transmembrane helix</keyword>
<feature type="transmembrane region" description="Helical" evidence="1">
    <location>
        <begin position="98"/>
        <end position="120"/>
    </location>
</feature>
<dbReference type="KEGG" id="ebt:EBL_c20990"/>
<evidence type="ECO:0000256" key="1">
    <source>
        <dbReference type="SAM" id="Phobius"/>
    </source>
</evidence>
<accession>I2B9I6</accession>
<feature type="transmembrane region" description="Helical" evidence="1">
    <location>
        <begin position="74"/>
        <end position="92"/>
    </location>
</feature>
<dbReference type="Proteomes" id="UP000001955">
    <property type="component" value="Chromosome"/>
</dbReference>
<keyword evidence="1" id="KW-0812">Transmembrane</keyword>
<accession>K6UV19</accession>
<evidence type="ECO:0000313" key="3">
    <source>
        <dbReference type="Proteomes" id="UP000001955"/>
    </source>
</evidence>
<name>I2B9I6_SHIBC</name>
<dbReference type="RefSeq" id="WP_002443607.1">
    <property type="nucleotide sequence ID" value="NC_017910.1"/>
</dbReference>
<keyword evidence="3" id="KW-1185">Reference proteome</keyword>
<dbReference type="AlphaFoldDB" id="I2B9I6"/>
<organism evidence="2 3">
    <name type="scientific">Shimwellia blattae (strain ATCC 29907 / DSM 4481 / JCM 1650 / NBRC 105725 / CDC 9005-74)</name>
    <name type="common">Escherichia blattae</name>
    <dbReference type="NCBI Taxonomy" id="630626"/>
    <lineage>
        <taxon>Bacteria</taxon>
        <taxon>Pseudomonadati</taxon>
        <taxon>Pseudomonadota</taxon>
        <taxon>Gammaproteobacteria</taxon>
        <taxon>Enterobacterales</taxon>
        <taxon>Enterobacteriaceae</taxon>
        <taxon>Shimwellia</taxon>
    </lineage>
</organism>
<feature type="transmembrane region" description="Helical" evidence="1">
    <location>
        <begin position="7"/>
        <end position="26"/>
    </location>
</feature>
<feature type="transmembrane region" description="Helical" evidence="1">
    <location>
        <begin position="172"/>
        <end position="200"/>
    </location>
</feature>